<dbReference type="Pfam" id="PF01535">
    <property type="entry name" value="PPR"/>
    <property type="match status" value="7"/>
</dbReference>
<dbReference type="SUPFAM" id="SSF48452">
    <property type="entry name" value="TPR-like"/>
    <property type="match status" value="1"/>
</dbReference>
<feature type="repeat" description="PPR" evidence="2">
    <location>
        <begin position="458"/>
        <end position="492"/>
    </location>
</feature>
<proteinExistence type="predicted"/>
<dbReference type="EMBL" id="BKCP01013292">
    <property type="protein sequence ID" value="GER57444.1"/>
    <property type="molecule type" value="Genomic_DNA"/>
</dbReference>
<reference evidence="5" key="1">
    <citation type="journal article" date="2019" name="Curr. Biol.">
        <title>Genome Sequence of Striga asiatica Provides Insight into the Evolution of Plant Parasitism.</title>
        <authorList>
            <person name="Yoshida S."/>
            <person name="Kim S."/>
            <person name="Wafula E.K."/>
            <person name="Tanskanen J."/>
            <person name="Kim Y.M."/>
            <person name="Honaas L."/>
            <person name="Yang Z."/>
            <person name="Spallek T."/>
            <person name="Conn C.E."/>
            <person name="Ichihashi Y."/>
            <person name="Cheong K."/>
            <person name="Cui S."/>
            <person name="Der J.P."/>
            <person name="Gundlach H."/>
            <person name="Jiao Y."/>
            <person name="Hori C."/>
            <person name="Ishida J.K."/>
            <person name="Kasahara H."/>
            <person name="Kiba T."/>
            <person name="Kim M.S."/>
            <person name="Koo N."/>
            <person name="Laohavisit A."/>
            <person name="Lee Y.H."/>
            <person name="Lumba S."/>
            <person name="McCourt P."/>
            <person name="Mortimer J.C."/>
            <person name="Mutuku J.M."/>
            <person name="Nomura T."/>
            <person name="Sasaki-Sekimoto Y."/>
            <person name="Seto Y."/>
            <person name="Wang Y."/>
            <person name="Wakatake T."/>
            <person name="Sakakibara H."/>
            <person name="Demura T."/>
            <person name="Yamaguchi S."/>
            <person name="Yoneyama K."/>
            <person name="Manabe R.I."/>
            <person name="Nelson D.C."/>
            <person name="Schulman A.H."/>
            <person name="Timko M.P."/>
            <person name="dePamphilis C.W."/>
            <person name="Choi D."/>
            <person name="Shirasu K."/>
        </authorList>
    </citation>
    <scope>NUCLEOTIDE SEQUENCE [LARGE SCALE GENOMIC DNA]</scope>
    <source>
        <strain evidence="5">cv. UVA1</strain>
    </source>
</reference>
<evidence type="ECO:0000313" key="4">
    <source>
        <dbReference type="EMBL" id="GER57444.1"/>
    </source>
</evidence>
<evidence type="ECO:0000256" key="3">
    <source>
        <dbReference type="SAM" id="MobiDB-lite"/>
    </source>
</evidence>
<dbReference type="InterPro" id="IPR002885">
    <property type="entry name" value="PPR_rpt"/>
</dbReference>
<keyword evidence="5" id="KW-1185">Reference proteome</keyword>
<dbReference type="Pfam" id="PF20431">
    <property type="entry name" value="E_motif"/>
    <property type="match status" value="1"/>
</dbReference>
<sequence length="637" mass="71384">MMSAVTRSMSAHKLFDKLPKRNPPNSKTGDCIHRNRPILVDPFEHFAENDVVRSWTSRISSLVRQNRPKEAVRLFNSMLASGERPNFVTVLSAIKAASSLERIILARGLHGFSVKTGLVKSQVTVVTALVGVYSSWDMRSTWKLYLETANKDVVLCSAMVSACVAQGDYLGAFKLLKEMSFSNVRPNHVTISSVLPACADMAALYIGKEIHGYVIRNLLFVHTVCGNSLLDMYSKCGCLEAALKVFELMESKDIVSWRIIVRGCIENNSLGKALEIFTRLRACGEEKVDECIIQEIIGAHSLFGKNYNIHGFHSLLMKMGLTAYIPLMTDLLQAYARYGDIASSRKIFDTLEFKDVIAWSAMISVYAQSTQPDKVCDILQQMQLADEKPNEFTFVSLLLACTSLDAMYSGESIHAQITKKGYLTNTFLTSALIDMYCKFGRTEQGKSVFDENNNNKKDLICWSSMINGYAVNGCGEEVLECFSKMLSFGIEPNDVIFISVLSACSHCGFEYEGWSWFNAMERIYGIKPKLAHYACMVDLLSRQGNIEEALEFANNMPIEPDKRIWGAILAGCKNVDGANENLEFVSKKLIDLDPENMSNYVVLSNLYADKGRWDEVEKLRDFVDRKSLRKLVGYSAI</sequence>
<name>A0A5A7RJY5_STRAF</name>
<feature type="repeat" description="PPR" evidence="2">
    <location>
        <begin position="355"/>
        <end position="389"/>
    </location>
</feature>
<comment type="caution">
    <text evidence="4">The sequence shown here is derived from an EMBL/GenBank/DDBJ whole genome shotgun (WGS) entry which is preliminary data.</text>
</comment>
<dbReference type="Proteomes" id="UP000325081">
    <property type="component" value="Unassembled WGS sequence"/>
</dbReference>
<dbReference type="PANTHER" id="PTHR47926:SF414">
    <property type="entry name" value="PENTATRICOPEPTIDE REPEAT-CONTAINING PROTEIN DOT4, CHLOROPLASTIC-LIKE"/>
    <property type="match status" value="1"/>
</dbReference>
<dbReference type="FunFam" id="1.25.40.10:FF:000090">
    <property type="entry name" value="Pentatricopeptide repeat-containing protein, chloroplastic"/>
    <property type="match status" value="1"/>
</dbReference>
<accession>A0A5A7RJY5</accession>
<feature type="repeat" description="PPR" evidence="2">
    <location>
        <begin position="152"/>
        <end position="186"/>
    </location>
</feature>
<dbReference type="Pfam" id="PF13041">
    <property type="entry name" value="PPR_2"/>
    <property type="match status" value="1"/>
</dbReference>
<evidence type="ECO:0000313" key="5">
    <source>
        <dbReference type="Proteomes" id="UP000325081"/>
    </source>
</evidence>
<dbReference type="Gene3D" id="1.25.40.10">
    <property type="entry name" value="Tetratricopeptide repeat domain"/>
    <property type="match status" value="6"/>
</dbReference>
<feature type="repeat" description="PPR" evidence="2">
    <location>
        <begin position="222"/>
        <end position="256"/>
    </location>
</feature>
<protein>
    <submittedName>
        <fullName evidence="4">Pentatricopeptide repeat-containing protein</fullName>
    </submittedName>
</protein>
<evidence type="ECO:0000256" key="1">
    <source>
        <dbReference type="ARBA" id="ARBA00022737"/>
    </source>
</evidence>
<dbReference type="PROSITE" id="PS51375">
    <property type="entry name" value="PPR"/>
    <property type="match status" value="5"/>
</dbReference>
<dbReference type="InterPro" id="IPR011990">
    <property type="entry name" value="TPR-like_helical_dom_sf"/>
</dbReference>
<dbReference type="InterPro" id="IPR046960">
    <property type="entry name" value="PPR_At4g14850-like_plant"/>
</dbReference>
<keyword evidence="1" id="KW-0677">Repeat</keyword>
<dbReference type="GO" id="GO:0003723">
    <property type="term" value="F:RNA binding"/>
    <property type="evidence" value="ECO:0007669"/>
    <property type="project" value="InterPro"/>
</dbReference>
<dbReference type="InterPro" id="IPR046848">
    <property type="entry name" value="E_motif"/>
</dbReference>
<dbReference type="OrthoDB" id="742671at2759"/>
<evidence type="ECO:0000256" key="2">
    <source>
        <dbReference type="PROSITE-ProRule" id="PRU00708"/>
    </source>
</evidence>
<organism evidence="4 5">
    <name type="scientific">Striga asiatica</name>
    <name type="common">Asiatic witchweed</name>
    <name type="synonym">Buchnera asiatica</name>
    <dbReference type="NCBI Taxonomy" id="4170"/>
    <lineage>
        <taxon>Eukaryota</taxon>
        <taxon>Viridiplantae</taxon>
        <taxon>Streptophyta</taxon>
        <taxon>Embryophyta</taxon>
        <taxon>Tracheophyta</taxon>
        <taxon>Spermatophyta</taxon>
        <taxon>Magnoliopsida</taxon>
        <taxon>eudicotyledons</taxon>
        <taxon>Gunneridae</taxon>
        <taxon>Pentapetalae</taxon>
        <taxon>asterids</taxon>
        <taxon>lamiids</taxon>
        <taxon>Lamiales</taxon>
        <taxon>Orobanchaceae</taxon>
        <taxon>Buchnereae</taxon>
        <taxon>Striga</taxon>
    </lineage>
</organism>
<dbReference type="GO" id="GO:0009451">
    <property type="term" value="P:RNA modification"/>
    <property type="evidence" value="ECO:0007669"/>
    <property type="project" value="InterPro"/>
</dbReference>
<dbReference type="NCBIfam" id="TIGR00756">
    <property type="entry name" value="PPR"/>
    <property type="match status" value="5"/>
</dbReference>
<feature type="region of interest" description="Disordered" evidence="3">
    <location>
        <begin position="1"/>
        <end position="31"/>
    </location>
</feature>
<gene>
    <name evidence="4" type="ORF">STAS_35258</name>
</gene>
<dbReference type="AlphaFoldDB" id="A0A5A7RJY5"/>
<dbReference type="PANTHER" id="PTHR47926">
    <property type="entry name" value="PENTATRICOPEPTIDE REPEAT-CONTAINING PROTEIN"/>
    <property type="match status" value="1"/>
</dbReference>
<feature type="repeat" description="PPR" evidence="2">
    <location>
        <begin position="51"/>
        <end position="85"/>
    </location>
</feature>